<sequence>MNEHCSKSVNRESVWEVEKPERKRENLIRLGNRIWIACAWSRIRMRGWAISQSPILGTTIQVLLLKRKGYVSLTDY</sequence>
<accession>A0AA37STV6</accession>
<organism evidence="1 2">
    <name type="scientific">Portibacter lacus</name>
    <dbReference type="NCBI Taxonomy" id="1099794"/>
    <lineage>
        <taxon>Bacteria</taxon>
        <taxon>Pseudomonadati</taxon>
        <taxon>Bacteroidota</taxon>
        <taxon>Saprospiria</taxon>
        <taxon>Saprospirales</taxon>
        <taxon>Haliscomenobacteraceae</taxon>
        <taxon>Portibacter</taxon>
    </lineage>
</organism>
<evidence type="ECO:0000313" key="1">
    <source>
        <dbReference type="EMBL" id="GLR19549.1"/>
    </source>
</evidence>
<protein>
    <submittedName>
        <fullName evidence="1">Uncharacterized protein</fullName>
    </submittedName>
</protein>
<gene>
    <name evidence="1" type="ORF">GCM10007940_41650</name>
</gene>
<dbReference type="AlphaFoldDB" id="A0AA37STV6"/>
<reference evidence="1" key="2">
    <citation type="submission" date="2023-01" db="EMBL/GenBank/DDBJ databases">
        <title>Draft genome sequence of Portibacter lacus strain NBRC 108769.</title>
        <authorList>
            <person name="Sun Q."/>
            <person name="Mori K."/>
        </authorList>
    </citation>
    <scope>NUCLEOTIDE SEQUENCE</scope>
    <source>
        <strain evidence="1">NBRC 108769</strain>
    </source>
</reference>
<dbReference type="EMBL" id="BSOH01000027">
    <property type="protein sequence ID" value="GLR19549.1"/>
    <property type="molecule type" value="Genomic_DNA"/>
</dbReference>
<reference evidence="1" key="1">
    <citation type="journal article" date="2014" name="Int. J. Syst. Evol. Microbiol.">
        <title>Complete genome sequence of Corynebacterium casei LMG S-19264T (=DSM 44701T), isolated from a smear-ripened cheese.</title>
        <authorList>
            <consortium name="US DOE Joint Genome Institute (JGI-PGF)"/>
            <person name="Walter F."/>
            <person name="Albersmeier A."/>
            <person name="Kalinowski J."/>
            <person name="Ruckert C."/>
        </authorList>
    </citation>
    <scope>NUCLEOTIDE SEQUENCE</scope>
    <source>
        <strain evidence="1">NBRC 108769</strain>
    </source>
</reference>
<evidence type="ECO:0000313" key="2">
    <source>
        <dbReference type="Proteomes" id="UP001156666"/>
    </source>
</evidence>
<keyword evidence="2" id="KW-1185">Reference proteome</keyword>
<dbReference type="Proteomes" id="UP001156666">
    <property type="component" value="Unassembled WGS sequence"/>
</dbReference>
<name>A0AA37STV6_9BACT</name>
<proteinExistence type="predicted"/>
<comment type="caution">
    <text evidence="1">The sequence shown here is derived from an EMBL/GenBank/DDBJ whole genome shotgun (WGS) entry which is preliminary data.</text>
</comment>